<gene>
    <name evidence="2" type="primary">P0503B05.7</name>
</gene>
<organism evidence="2 3">
    <name type="scientific">Oryza sativa subsp. japonica</name>
    <name type="common">Rice</name>
    <dbReference type="NCBI Taxonomy" id="39947"/>
    <lineage>
        <taxon>Eukaryota</taxon>
        <taxon>Viridiplantae</taxon>
        <taxon>Streptophyta</taxon>
        <taxon>Embryophyta</taxon>
        <taxon>Tracheophyta</taxon>
        <taxon>Spermatophyta</taxon>
        <taxon>Magnoliopsida</taxon>
        <taxon>Liliopsida</taxon>
        <taxon>Poales</taxon>
        <taxon>Poaceae</taxon>
        <taxon>BOP clade</taxon>
        <taxon>Oryzoideae</taxon>
        <taxon>Oryzeae</taxon>
        <taxon>Oryzinae</taxon>
        <taxon>Oryza</taxon>
        <taxon>Oryza sativa</taxon>
    </lineage>
</organism>
<dbReference type="AlphaFoldDB" id="Q6ESX1"/>
<reference evidence="3" key="1">
    <citation type="journal article" date="2005" name="Nature">
        <title>The map-based sequence of the rice genome.</title>
        <authorList>
            <consortium name="International rice genome sequencing project (IRGSP)"/>
            <person name="Matsumoto T."/>
            <person name="Wu J."/>
            <person name="Kanamori H."/>
            <person name="Katayose Y."/>
            <person name="Fujisawa M."/>
            <person name="Namiki N."/>
            <person name="Mizuno H."/>
            <person name="Yamamoto K."/>
            <person name="Antonio B.A."/>
            <person name="Baba T."/>
            <person name="Sakata K."/>
            <person name="Nagamura Y."/>
            <person name="Aoki H."/>
            <person name="Arikawa K."/>
            <person name="Arita K."/>
            <person name="Bito T."/>
            <person name="Chiden Y."/>
            <person name="Fujitsuka N."/>
            <person name="Fukunaka R."/>
            <person name="Hamada M."/>
            <person name="Harada C."/>
            <person name="Hayashi A."/>
            <person name="Hijishita S."/>
            <person name="Honda M."/>
            <person name="Hosokawa S."/>
            <person name="Ichikawa Y."/>
            <person name="Idonuma A."/>
            <person name="Iijima M."/>
            <person name="Ikeda M."/>
            <person name="Ikeno M."/>
            <person name="Ito K."/>
            <person name="Ito S."/>
            <person name="Ito T."/>
            <person name="Ito Y."/>
            <person name="Ito Y."/>
            <person name="Iwabuchi A."/>
            <person name="Kamiya K."/>
            <person name="Karasawa W."/>
            <person name="Kurita K."/>
            <person name="Katagiri S."/>
            <person name="Kikuta A."/>
            <person name="Kobayashi H."/>
            <person name="Kobayashi N."/>
            <person name="Machita K."/>
            <person name="Maehara T."/>
            <person name="Masukawa M."/>
            <person name="Mizubayashi T."/>
            <person name="Mukai Y."/>
            <person name="Nagasaki H."/>
            <person name="Nagata Y."/>
            <person name="Naito S."/>
            <person name="Nakashima M."/>
            <person name="Nakama Y."/>
            <person name="Nakamichi Y."/>
            <person name="Nakamura M."/>
            <person name="Meguro A."/>
            <person name="Negishi M."/>
            <person name="Ohta I."/>
            <person name="Ohta T."/>
            <person name="Okamoto M."/>
            <person name="Ono N."/>
            <person name="Saji S."/>
            <person name="Sakaguchi M."/>
            <person name="Sakai K."/>
            <person name="Shibata M."/>
            <person name="Shimokawa T."/>
            <person name="Song J."/>
            <person name="Takazaki Y."/>
            <person name="Terasawa K."/>
            <person name="Tsugane M."/>
            <person name="Tsuji K."/>
            <person name="Ueda S."/>
            <person name="Waki K."/>
            <person name="Yamagata H."/>
            <person name="Yamamoto M."/>
            <person name="Yamamoto S."/>
            <person name="Yamane H."/>
            <person name="Yoshiki S."/>
            <person name="Yoshihara R."/>
            <person name="Yukawa K."/>
            <person name="Zhong H."/>
            <person name="Yano M."/>
            <person name="Yuan Q."/>
            <person name="Ouyang S."/>
            <person name="Liu J."/>
            <person name="Jones K.M."/>
            <person name="Gansberger K."/>
            <person name="Moffat K."/>
            <person name="Hill J."/>
            <person name="Bera J."/>
            <person name="Fadrosh D."/>
            <person name="Jin S."/>
            <person name="Johri S."/>
            <person name="Kim M."/>
            <person name="Overton L."/>
            <person name="Reardon M."/>
            <person name="Tsitrin T."/>
            <person name="Vuong H."/>
            <person name="Weaver B."/>
            <person name="Ciecko A."/>
            <person name="Tallon L."/>
            <person name="Jackson J."/>
            <person name="Pai G."/>
            <person name="Aken S.V."/>
            <person name="Utterback T."/>
            <person name="Reidmuller S."/>
            <person name="Feldblyum T."/>
            <person name="Hsiao J."/>
            <person name="Zismann V."/>
            <person name="Iobst S."/>
            <person name="de Vazeille A.R."/>
            <person name="Buell C.R."/>
            <person name="Ying K."/>
            <person name="Li Y."/>
            <person name="Lu T."/>
            <person name="Huang Y."/>
            <person name="Zhao Q."/>
            <person name="Feng Q."/>
            <person name="Zhang L."/>
            <person name="Zhu J."/>
            <person name="Weng Q."/>
            <person name="Mu J."/>
            <person name="Lu Y."/>
            <person name="Fan D."/>
            <person name="Liu Y."/>
            <person name="Guan J."/>
            <person name="Zhang Y."/>
            <person name="Yu S."/>
            <person name="Liu X."/>
            <person name="Zhang Y."/>
            <person name="Hong G."/>
            <person name="Han B."/>
            <person name="Choisne N."/>
            <person name="Demange N."/>
            <person name="Orjeda G."/>
            <person name="Samain S."/>
            <person name="Cattolico L."/>
            <person name="Pelletier E."/>
            <person name="Couloux A."/>
            <person name="Segurens B."/>
            <person name="Wincker P."/>
            <person name="D'Hont A."/>
            <person name="Scarpelli C."/>
            <person name="Weissenbach J."/>
            <person name="Salanoubat M."/>
            <person name="Quetier F."/>
            <person name="Yu Y."/>
            <person name="Kim H.R."/>
            <person name="Rambo T."/>
            <person name="Currie J."/>
            <person name="Collura K."/>
            <person name="Luo M."/>
            <person name="Yang T."/>
            <person name="Ammiraju J.S.S."/>
            <person name="Engler F."/>
            <person name="Soderlund C."/>
            <person name="Wing R.A."/>
            <person name="Palmer L.E."/>
            <person name="de la Bastide M."/>
            <person name="Spiegel L."/>
            <person name="Nascimento L."/>
            <person name="Zutavern T."/>
            <person name="O'Shaughnessy A."/>
            <person name="Dike S."/>
            <person name="Dedhia N."/>
            <person name="Preston R."/>
            <person name="Balija V."/>
            <person name="McCombie W.R."/>
            <person name="Chow T."/>
            <person name="Chen H."/>
            <person name="Chung M."/>
            <person name="Chen C."/>
            <person name="Shaw J."/>
            <person name="Wu H."/>
            <person name="Hsiao K."/>
            <person name="Chao Y."/>
            <person name="Chu M."/>
            <person name="Cheng C."/>
            <person name="Hour A."/>
            <person name="Lee P."/>
            <person name="Lin S."/>
            <person name="Lin Y."/>
            <person name="Liou J."/>
            <person name="Liu S."/>
            <person name="Hsing Y."/>
            <person name="Raghuvanshi S."/>
            <person name="Mohanty A."/>
            <person name="Bharti A.K."/>
            <person name="Gaur A."/>
            <person name="Gupta V."/>
            <person name="Kumar D."/>
            <person name="Ravi V."/>
            <person name="Vij S."/>
            <person name="Kapur A."/>
            <person name="Khurana P."/>
            <person name="Khurana P."/>
            <person name="Khurana J.P."/>
            <person name="Tyagi A.K."/>
            <person name="Gaikwad K."/>
            <person name="Singh A."/>
            <person name="Dalal V."/>
            <person name="Srivastava S."/>
            <person name="Dixit A."/>
            <person name="Pal A.K."/>
            <person name="Ghazi I.A."/>
            <person name="Yadav M."/>
            <person name="Pandit A."/>
            <person name="Bhargava A."/>
            <person name="Sureshbabu K."/>
            <person name="Batra K."/>
            <person name="Sharma T.R."/>
            <person name="Mohapatra T."/>
            <person name="Singh N.K."/>
            <person name="Messing J."/>
            <person name="Nelson A.B."/>
            <person name="Fuks G."/>
            <person name="Kavchok S."/>
            <person name="Keizer G."/>
            <person name="Linton E."/>
            <person name="Llaca V."/>
            <person name="Song R."/>
            <person name="Tanyolac B."/>
            <person name="Young S."/>
            <person name="Ho-Il K."/>
            <person name="Hahn J.H."/>
            <person name="Sangsakoo G."/>
            <person name="Vanavichit A."/>
            <person name="de Mattos Luiz.A.T."/>
            <person name="Zimmer P.D."/>
            <person name="Malone G."/>
            <person name="Dellagostin O."/>
            <person name="de Oliveira A.C."/>
            <person name="Bevan M."/>
            <person name="Bancroft I."/>
            <person name="Minx P."/>
            <person name="Cordum H."/>
            <person name="Wilson R."/>
            <person name="Cheng Z."/>
            <person name="Jin W."/>
            <person name="Jiang J."/>
            <person name="Leong S.A."/>
            <person name="Iwama H."/>
            <person name="Gojobori T."/>
            <person name="Itoh T."/>
            <person name="Niimura Y."/>
            <person name="Fujii Y."/>
            <person name="Habara T."/>
            <person name="Sakai H."/>
            <person name="Sato Y."/>
            <person name="Wilson G."/>
            <person name="Kumar K."/>
            <person name="McCouch S."/>
            <person name="Juretic N."/>
            <person name="Hoen D."/>
            <person name="Wright S."/>
            <person name="Bruskiewich R."/>
            <person name="Bureau T."/>
            <person name="Miyao A."/>
            <person name="Hirochika H."/>
            <person name="Nishikawa T."/>
            <person name="Kadowaki K."/>
            <person name="Sugiura M."/>
            <person name="Burr B."/>
            <person name="Sasaki T."/>
        </authorList>
    </citation>
    <scope>NUCLEOTIDE SEQUENCE [LARGE SCALE GENOMIC DNA]</scope>
    <source>
        <strain evidence="3">cv. Nipponbare</strain>
    </source>
</reference>
<dbReference type="EMBL" id="AP005004">
    <property type="protein sequence ID" value="BAD28249.1"/>
    <property type="molecule type" value="Genomic_DNA"/>
</dbReference>
<name>Q6ESX1_ORYSJ</name>
<protein>
    <submittedName>
        <fullName evidence="2">Uncharacterized protein</fullName>
    </submittedName>
</protein>
<feature type="region of interest" description="Disordered" evidence="1">
    <location>
        <begin position="142"/>
        <end position="170"/>
    </location>
</feature>
<dbReference type="Proteomes" id="UP000000763">
    <property type="component" value="Chromosome 2"/>
</dbReference>
<reference evidence="3" key="2">
    <citation type="journal article" date="2008" name="Nucleic Acids Res.">
        <title>The rice annotation project database (RAP-DB): 2008 update.</title>
        <authorList>
            <consortium name="The rice annotation project (RAP)"/>
        </authorList>
    </citation>
    <scope>GENOME REANNOTATION</scope>
    <source>
        <strain evidence="3">cv. Nipponbare</strain>
    </source>
</reference>
<sequence length="170" mass="18728">MARLSGRAGMGTTPVGSCRAWAGPNLRALGQAVLLLQIFDSKIWQPGSARTPPRLPARSSVVLPIGHHPSRRLFSPPVATVDDIPARSPSVGRRTLARLPPPPLRFAGLRMLARRLRRPPLSPAHHPIICYLPVGRPAREKCERERGEEGREEGKGELTWHADMWGPRTT</sequence>
<feature type="compositionally biased region" description="Basic and acidic residues" evidence="1">
    <location>
        <begin position="142"/>
        <end position="160"/>
    </location>
</feature>
<accession>Q6ESX1</accession>
<proteinExistence type="predicted"/>
<evidence type="ECO:0000313" key="3">
    <source>
        <dbReference type="Proteomes" id="UP000000763"/>
    </source>
</evidence>
<evidence type="ECO:0000313" key="2">
    <source>
        <dbReference type="EMBL" id="BAD28249.1"/>
    </source>
</evidence>
<evidence type="ECO:0000256" key="1">
    <source>
        <dbReference type="SAM" id="MobiDB-lite"/>
    </source>
</evidence>